<dbReference type="EMBL" id="MT142521">
    <property type="protein sequence ID" value="QJA83940.1"/>
    <property type="molecule type" value="Genomic_DNA"/>
</dbReference>
<evidence type="ECO:0000313" key="1">
    <source>
        <dbReference type="EMBL" id="QJA65240.1"/>
    </source>
</evidence>
<reference evidence="2" key="1">
    <citation type="submission" date="2020-03" db="EMBL/GenBank/DDBJ databases">
        <title>The deep terrestrial virosphere.</title>
        <authorList>
            <person name="Holmfeldt K."/>
            <person name="Nilsson E."/>
            <person name="Simone D."/>
            <person name="Lopez-Fernandez M."/>
            <person name="Wu X."/>
            <person name="de Brujin I."/>
            <person name="Lundin D."/>
            <person name="Andersson A."/>
            <person name="Bertilsson S."/>
            <person name="Dopson M."/>
        </authorList>
    </citation>
    <scope>NUCLEOTIDE SEQUENCE</scope>
    <source>
        <strain evidence="2">MM415A00243</strain>
        <strain evidence="1">MM415B00422</strain>
    </source>
</reference>
<gene>
    <name evidence="2" type="ORF">MM415A00243_0002</name>
    <name evidence="1" type="ORF">MM415B00422_0002</name>
</gene>
<name>A0A6M3KQ90_9ZZZZ</name>
<proteinExistence type="predicted"/>
<dbReference type="AlphaFoldDB" id="A0A6M3KQ90"/>
<organism evidence="2">
    <name type="scientific">viral metagenome</name>
    <dbReference type="NCBI Taxonomy" id="1070528"/>
    <lineage>
        <taxon>unclassified sequences</taxon>
        <taxon>metagenomes</taxon>
        <taxon>organismal metagenomes</taxon>
    </lineage>
</organism>
<accession>A0A6M3KQ90</accession>
<sequence>MAMSEDEARAIAAPIAKRWGVLFYDDTHMICYESGDVLPIVDSEDVWCALMRAHGRVVELEAALVDLADADHPCTIQQALMDAGLVPEDGYCNCDDCTAYLRHKASRPPDTAGPQ</sequence>
<dbReference type="EMBL" id="MT141535">
    <property type="protein sequence ID" value="QJA65240.1"/>
    <property type="molecule type" value="Genomic_DNA"/>
</dbReference>
<protein>
    <submittedName>
        <fullName evidence="2">Uncharacterized protein</fullName>
    </submittedName>
</protein>
<evidence type="ECO:0000313" key="2">
    <source>
        <dbReference type="EMBL" id="QJA83940.1"/>
    </source>
</evidence>